<proteinExistence type="predicted"/>
<protein>
    <submittedName>
        <fullName evidence="1">Uncharacterized protein</fullName>
    </submittedName>
</protein>
<evidence type="ECO:0000313" key="2">
    <source>
        <dbReference type="Proteomes" id="UP000078340"/>
    </source>
</evidence>
<gene>
    <name evidence="1" type="ORF">VFPFJ_05255</name>
</gene>
<reference evidence="1 2" key="1">
    <citation type="submission" date="2016-02" db="EMBL/GenBank/DDBJ databases">
        <title>Biosynthesis of antibiotic leucinostatins and their inhibition on Phytophthora in bio-control Purpureocillium lilacinum.</title>
        <authorList>
            <person name="Wang G."/>
            <person name="Liu Z."/>
            <person name="Lin R."/>
            <person name="Li E."/>
            <person name="Mao Z."/>
            <person name="Ling J."/>
            <person name="Yin W."/>
            <person name="Xie B."/>
        </authorList>
    </citation>
    <scope>NUCLEOTIDE SEQUENCE [LARGE SCALE GENOMIC DNA]</scope>
    <source>
        <strain evidence="1">PLFJ-1</strain>
    </source>
</reference>
<comment type="caution">
    <text evidence="1">The sequence shown here is derived from an EMBL/GenBank/DDBJ whole genome shotgun (WGS) entry which is preliminary data.</text>
</comment>
<accession>A0A179HL06</accession>
<sequence length="77" mass="8620">MVRLCAIEESLSRFSVRVEINEAALLIFVDAAEALPRQGTNERLSGAKERFLLDSRPDSQSVRQTSTGIARFGLIRR</sequence>
<dbReference type="EMBL" id="LSBI01000004">
    <property type="protein sequence ID" value="OAQ91096.1"/>
    <property type="molecule type" value="Genomic_DNA"/>
</dbReference>
<dbReference type="Proteomes" id="UP000078340">
    <property type="component" value="Unassembled WGS sequence"/>
</dbReference>
<dbReference type="AlphaFoldDB" id="A0A179HL06"/>
<name>A0A179HL06_PURLI</name>
<organism evidence="1 2">
    <name type="scientific">Purpureocillium lilacinum</name>
    <name type="common">Paecilomyces lilacinus</name>
    <dbReference type="NCBI Taxonomy" id="33203"/>
    <lineage>
        <taxon>Eukaryota</taxon>
        <taxon>Fungi</taxon>
        <taxon>Dikarya</taxon>
        <taxon>Ascomycota</taxon>
        <taxon>Pezizomycotina</taxon>
        <taxon>Sordariomycetes</taxon>
        <taxon>Hypocreomycetidae</taxon>
        <taxon>Hypocreales</taxon>
        <taxon>Ophiocordycipitaceae</taxon>
        <taxon>Purpureocillium</taxon>
    </lineage>
</organism>
<evidence type="ECO:0000313" key="1">
    <source>
        <dbReference type="EMBL" id="OAQ91096.1"/>
    </source>
</evidence>